<keyword evidence="1" id="KW-0812">Transmembrane</keyword>
<comment type="caution">
    <text evidence="2">The sequence shown here is derived from an EMBL/GenBank/DDBJ whole genome shotgun (WGS) entry which is preliminary data.</text>
</comment>
<dbReference type="EMBL" id="BMIX01000002">
    <property type="protein sequence ID" value="GGG29794.1"/>
    <property type="molecule type" value="Genomic_DNA"/>
</dbReference>
<dbReference type="Proteomes" id="UP000605733">
    <property type="component" value="Unassembled WGS sequence"/>
</dbReference>
<keyword evidence="1" id="KW-1133">Transmembrane helix</keyword>
<organism evidence="2 3">
    <name type="scientific">Christiangramia forsetii</name>
    <dbReference type="NCBI Taxonomy" id="411153"/>
    <lineage>
        <taxon>Bacteria</taxon>
        <taxon>Pseudomonadati</taxon>
        <taxon>Bacteroidota</taxon>
        <taxon>Flavobacteriia</taxon>
        <taxon>Flavobacteriales</taxon>
        <taxon>Flavobacteriaceae</taxon>
        <taxon>Christiangramia</taxon>
    </lineage>
</organism>
<protein>
    <submittedName>
        <fullName evidence="2">Uncharacterized protein</fullName>
    </submittedName>
</protein>
<name>A0ABQ1WGX9_9FLAO</name>
<feature type="transmembrane region" description="Helical" evidence="1">
    <location>
        <begin position="29"/>
        <end position="46"/>
    </location>
</feature>
<keyword evidence="3" id="KW-1185">Reference proteome</keyword>
<proteinExistence type="predicted"/>
<keyword evidence="1" id="KW-0472">Membrane</keyword>
<evidence type="ECO:0000256" key="1">
    <source>
        <dbReference type="SAM" id="Phobius"/>
    </source>
</evidence>
<sequence>MLLNSLVLQSQGDKAYQFGYDIGSFVGDNIYLIAGLLIGLIVAIVMRKNLKVKP</sequence>
<evidence type="ECO:0000313" key="2">
    <source>
        <dbReference type="EMBL" id="GGG29794.1"/>
    </source>
</evidence>
<evidence type="ECO:0000313" key="3">
    <source>
        <dbReference type="Proteomes" id="UP000605733"/>
    </source>
</evidence>
<gene>
    <name evidence="2" type="ORF">GCM10011532_11530</name>
</gene>
<reference evidence="3" key="1">
    <citation type="journal article" date="2019" name="Int. J. Syst. Evol. Microbiol.">
        <title>The Global Catalogue of Microorganisms (GCM) 10K type strain sequencing project: providing services to taxonomists for standard genome sequencing and annotation.</title>
        <authorList>
            <consortium name="The Broad Institute Genomics Platform"/>
            <consortium name="The Broad Institute Genome Sequencing Center for Infectious Disease"/>
            <person name="Wu L."/>
            <person name="Ma J."/>
        </authorList>
    </citation>
    <scope>NUCLEOTIDE SEQUENCE [LARGE SCALE GENOMIC DNA]</scope>
    <source>
        <strain evidence="3">CGMCC 1.15422</strain>
    </source>
</reference>
<accession>A0ABQ1WGX9</accession>